<dbReference type="OrthoDB" id="10261632at2759"/>
<evidence type="ECO:0000256" key="1">
    <source>
        <dbReference type="ARBA" id="ARBA00004150"/>
    </source>
</evidence>
<dbReference type="InterPro" id="IPR039766">
    <property type="entry name" value="Vps53"/>
</dbReference>
<evidence type="ECO:0000256" key="2">
    <source>
        <dbReference type="ARBA" id="ARBA00004481"/>
    </source>
</evidence>
<dbReference type="GO" id="GO:0005829">
    <property type="term" value="C:cytosol"/>
    <property type="evidence" value="ECO:0007669"/>
    <property type="project" value="GOC"/>
</dbReference>
<accession>A0A507BWY7</accession>
<dbReference type="Gene3D" id="1.10.357.110">
    <property type="entry name" value="Vacuolar protein sorting-associated protein 53, C-terminus"/>
    <property type="match status" value="1"/>
</dbReference>
<comment type="subcellular location">
    <subcellularLocation>
        <location evidence="2">Endosome membrane</location>
        <topology evidence="2">Peripheral membrane protein</topology>
    </subcellularLocation>
    <subcellularLocation>
        <location evidence="1">Golgi apparatus</location>
        <location evidence="1">trans-Golgi network membrane</location>
        <topology evidence="1">Peripheral membrane protein</topology>
    </subcellularLocation>
</comment>
<protein>
    <submittedName>
        <fullName evidence="9">Uncharacterized protein</fullName>
    </submittedName>
</protein>
<dbReference type="GO" id="GO:0042147">
    <property type="term" value="P:retrograde transport, endosome to Golgi"/>
    <property type="evidence" value="ECO:0007669"/>
    <property type="project" value="InterPro"/>
</dbReference>
<name>A0A507BWY7_9FUNG</name>
<proteinExistence type="inferred from homology"/>
<keyword evidence="4" id="KW-0967">Endosome</keyword>
<feature type="domain" description="Vps53 C-terminal" evidence="8">
    <location>
        <begin position="627"/>
        <end position="711"/>
    </location>
</feature>
<evidence type="ECO:0000256" key="3">
    <source>
        <dbReference type="ARBA" id="ARBA00008628"/>
    </source>
</evidence>
<dbReference type="InterPro" id="IPR031745">
    <property type="entry name" value="Vps53_C"/>
</dbReference>
<dbReference type="GO" id="GO:0000938">
    <property type="term" value="C:GARP complex"/>
    <property type="evidence" value="ECO:0007669"/>
    <property type="project" value="InterPro"/>
</dbReference>
<comment type="caution">
    <text evidence="9">The sequence shown here is derived from an EMBL/GenBank/DDBJ whole genome shotgun (WGS) entry which is preliminary data.</text>
</comment>
<dbReference type="EMBL" id="QEAO01000042">
    <property type="protein sequence ID" value="TPX31611.1"/>
    <property type="molecule type" value="Genomic_DNA"/>
</dbReference>
<reference evidence="9 10" key="1">
    <citation type="journal article" date="2019" name="Sci. Rep.">
        <title>Comparative genomics of chytrid fungi reveal insights into the obligate biotrophic and pathogenic lifestyle of Synchytrium endobioticum.</title>
        <authorList>
            <person name="van de Vossenberg B.T.L.H."/>
            <person name="Warris S."/>
            <person name="Nguyen H.D.T."/>
            <person name="van Gent-Pelzer M.P.E."/>
            <person name="Joly D.L."/>
            <person name="van de Geest H.C."/>
            <person name="Bonants P.J.M."/>
            <person name="Smith D.S."/>
            <person name="Levesque C.A."/>
            <person name="van der Lee T.A.J."/>
        </authorList>
    </citation>
    <scope>NUCLEOTIDE SEQUENCE [LARGE SCALE GENOMIC DNA]</scope>
    <source>
        <strain evidence="9 10">JEL517</strain>
    </source>
</reference>
<dbReference type="PANTHER" id="PTHR12820:SF0">
    <property type="entry name" value="VACUOLAR PROTEIN SORTING-ASSOCIATED PROTEIN 53 HOMOLOG"/>
    <property type="match status" value="1"/>
</dbReference>
<dbReference type="STRING" id="1806994.A0A507BWY7"/>
<dbReference type="AlphaFoldDB" id="A0A507BWY7"/>
<dbReference type="Proteomes" id="UP000319731">
    <property type="component" value="Unassembled WGS sequence"/>
</dbReference>
<evidence type="ECO:0000259" key="7">
    <source>
        <dbReference type="Pfam" id="PF04100"/>
    </source>
</evidence>
<evidence type="ECO:0000313" key="10">
    <source>
        <dbReference type="Proteomes" id="UP000319731"/>
    </source>
</evidence>
<evidence type="ECO:0000259" key="8">
    <source>
        <dbReference type="Pfam" id="PF16854"/>
    </source>
</evidence>
<dbReference type="InterPro" id="IPR007234">
    <property type="entry name" value="Vps53_N"/>
</dbReference>
<dbReference type="GeneID" id="42006331"/>
<keyword evidence="6" id="KW-0472">Membrane</keyword>
<dbReference type="InterPro" id="IPR038260">
    <property type="entry name" value="Vps53_C_sf"/>
</dbReference>
<keyword evidence="10" id="KW-1185">Reference proteome</keyword>
<evidence type="ECO:0000256" key="5">
    <source>
        <dbReference type="ARBA" id="ARBA00023034"/>
    </source>
</evidence>
<dbReference type="Pfam" id="PF04100">
    <property type="entry name" value="Vps53_N"/>
    <property type="match status" value="1"/>
</dbReference>
<comment type="similarity">
    <text evidence="3">Belongs to the VPS53 family.</text>
</comment>
<dbReference type="RefSeq" id="XP_031023005.1">
    <property type="nucleotide sequence ID" value="XM_031171034.1"/>
</dbReference>
<feature type="domain" description="Vps53 N-terminal" evidence="7">
    <location>
        <begin position="37"/>
        <end position="410"/>
    </location>
</feature>
<sequence length="792" mass="88273">MEGDYEVSGHEVIKLAPDIESQVASVLLDKDPLDSGEFDPVTYINALFPNEQSLSTVDTVLTKLRTKIRGLDQEIRELVRSQTDAGGQIRGELEATKKAMQDLFTRIKLIKEKAKQSEMMVHEITKDIKSLDHAKRNLAVSITVLKRLQMLVSALDQLRVMGSRKQYTEVAQILQVAVQLLQHFRPYKSVRQISVLCEAATNIQADLRRQIFNDFDAGFVGGNLRSQVKLLSDASLVIEVLEGDAKRQLIDWYTDLQLKDYRNIFRNNLDVGGLDNVSRRYAWLKRILKTYDDEHSQIFSSSWGVAESLCDKFCSDTKKDLEAVLVKLGATVDTKIMLQALQQTIDFESKLGMRFGSRVGDEVGSPKGDHDVAPQNGKFSKAISAAFESSLVYYIESEDKVLGGMMDSYRIKPEEEEGIYSSSTDLFYFYRQSLVQCAKLSTRKPFLEMCKLFGKWLRAYADILQVKLPRDDGRSRNVTDDELRTISFVINTADYCTSTTSQLEEKLQEKIDLEFKEQVNFDKERESFLNVTSNGVKALVRAMELVYEGPLNSASKMSWSAVESVGDQSKFVSQMATALGPSASIIKKTLTNHKYYRTFCDKFSESILSKWHNVIYKCKPISEIGAEQMLLDTQGLRGILIEMANIGSDPTHQAPATYIKILSKGVTKIEQLLKVVMSPHEPPEGLVQNYILLFNDPSVANFSKVLDLKGLKRADQQAVIEVFQNRAASGIATPSLSTPASTISASAAAASNAATSSANSASAASAASQTKAQQQFSQFTKFVSGMGKTRNP</sequence>
<evidence type="ECO:0000256" key="6">
    <source>
        <dbReference type="ARBA" id="ARBA00023136"/>
    </source>
</evidence>
<keyword evidence="5" id="KW-0333">Golgi apparatus</keyword>
<dbReference type="Pfam" id="PF16854">
    <property type="entry name" value="VPS53_C"/>
    <property type="match status" value="1"/>
</dbReference>
<gene>
    <name evidence="9" type="ORF">SmJEL517_g05106</name>
</gene>
<evidence type="ECO:0000256" key="4">
    <source>
        <dbReference type="ARBA" id="ARBA00022753"/>
    </source>
</evidence>
<organism evidence="9 10">
    <name type="scientific">Synchytrium microbalum</name>
    <dbReference type="NCBI Taxonomy" id="1806994"/>
    <lineage>
        <taxon>Eukaryota</taxon>
        <taxon>Fungi</taxon>
        <taxon>Fungi incertae sedis</taxon>
        <taxon>Chytridiomycota</taxon>
        <taxon>Chytridiomycota incertae sedis</taxon>
        <taxon>Chytridiomycetes</taxon>
        <taxon>Synchytriales</taxon>
        <taxon>Synchytriaceae</taxon>
        <taxon>Synchytrium</taxon>
    </lineage>
</organism>
<dbReference type="GO" id="GO:0010008">
    <property type="term" value="C:endosome membrane"/>
    <property type="evidence" value="ECO:0007669"/>
    <property type="project" value="UniProtKB-SubCell"/>
</dbReference>
<dbReference type="PANTHER" id="PTHR12820">
    <property type="entry name" value="VACUOLAR SORTING PROTEIN 53"/>
    <property type="match status" value="1"/>
</dbReference>
<evidence type="ECO:0000313" key="9">
    <source>
        <dbReference type="EMBL" id="TPX31611.1"/>
    </source>
</evidence>